<feature type="domain" description="NB-ARC" evidence="3">
    <location>
        <begin position="39"/>
        <end position="228"/>
    </location>
</feature>
<evidence type="ECO:0000256" key="2">
    <source>
        <dbReference type="SAM" id="MobiDB-lite"/>
    </source>
</evidence>
<organism evidence="4 5">
    <name type="scientific">Quercus rubra</name>
    <name type="common">Northern red oak</name>
    <name type="synonym">Quercus borealis</name>
    <dbReference type="NCBI Taxonomy" id="3512"/>
    <lineage>
        <taxon>Eukaryota</taxon>
        <taxon>Viridiplantae</taxon>
        <taxon>Streptophyta</taxon>
        <taxon>Embryophyta</taxon>
        <taxon>Tracheophyta</taxon>
        <taxon>Spermatophyta</taxon>
        <taxon>Magnoliopsida</taxon>
        <taxon>eudicotyledons</taxon>
        <taxon>Gunneridae</taxon>
        <taxon>Pentapetalae</taxon>
        <taxon>rosids</taxon>
        <taxon>fabids</taxon>
        <taxon>Fagales</taxon>
        <taxon>Fagaceae</taxon>
        <taxon>Quercus</taxon>
    </lineage>
</organism>
<feature type="compositionally biased region" description="Basic and acidic residues" evidence="2">
    <location>
        <begin position="309"/>
        <end position="333"/>
    </location>
</feature>
<dbReference type="InterPro" id="IPR002182">
    <property type="entry name" value="NB-ARC"/>
</dbReference>
<name>A0AAN7HUU6_QUERU</name>
<keyword evidence="5" id="KW-1185">Reference proteome</keyword>
<keyword evidence="1" id="KW-0611">Plant defense</keyword>
<comment type="caution">
    <text evidence="4">The sequence shown here is derived from an EMBL/GenBank/DDBJ whole genome shotgun (WGS) entry which is preliminary data.</text>
</comment>
<dbReference type="EMBL" id="JAXUIC010000012">
    <property type="protein sequence ID" value="KAK4557785.1"/>
    <property type="molecule type" value="Genomic_DNA"/>
</dbReference>
<reference evidence="4 5" key="1">
    <citation type="journal article" date="2023" name="G3 (Bethesda)">
        <title>A haplotype-resolved chromosome-scale genome for Quercus rubra L. provides insights into the genetics of adaptive traits for red oak species.</title>
        <authorList>
            <person name="Kapoor B."/>
            <person name="Jenkins J."/>
            <person name="Schmutz J."/>
            <person name="Zhebentyayeva T."/>
            <person name="Kuelheim C."/>
            <person name="Coggeshall M."/>
            <person name="Heim C."/>
            <person name="Lasky J.R."/>
            <person name="Leites L."/>
            <person name="Islam-Faridi N."/>
            <person name="Romero-Severson J."/>
            <person name="DeLeo V.L."/>
            <person name="Lucas S.M."/>
            <person name="Lazic D."/>
            <person name="Gailing O."/>
            <person name="Carlson J."/>
            <person name="Staton M."/>
        </authorList>
    </citation>
    <scope>NUCLEOTIDE SEQUENCE [LARGE SCALE GENOMIC DNA]</scope>
    <source>
        <strain evidence="4">Pseudo-F2</strain>
    </source>
</reference>
<dbReference type="Proteomes" id="UP001324115">
    <property type="component" value="Unassembled WGS sequence"/>
</dbReference>
<dbReference type="SUPFAM" id="SSF52540">
    <property type="entry name" value="P-loop containing nucleoside triphosphate hydrolases"/>
    <property type="match status" value="1"/>
</dbReference>
<feature type="compositionally biased region" description="Basic and acidic residues" evidence="2">
    <location>
        <begin position="266"/>
        <end position="295"/>
    </location>
</feature>
<accession>A0AAN7HUU6</accession>
<evidence type="ECO:0000256" key="1">
    <source>
        <dbReference type="ARBA" id="ARBA00022821"/>
    </source>
</evidence>
<gene>
    <name evidence="4" type="ORF">RGQ29_007521</name>
</gene>
<dbReference type="AlphaFoldDB" id="A0AAN7HUU6"/>
<evidence type="ECO:0000259" key="3">
    <source>
        <dbReference type="Pfam" id="PF00931"/>
    </source>
</evidence>
<feature type="region of interest" description="Disordered" evidence="2">
    <location>
        <begin position="266"/>
        <end position="379"/>
    </location>
</feature>
<sequence length="379" mass="42511">MSLSLRHTSEKKEKAASSRLVDEAKVHGFETELISLEKMLHQRQSSDQFKAIGIVGKRGVGKTTLCQVLFNKKAKEPVQANFLPRIWVCMSWNPNEYEHDHKATIVRRMLKYLGVENNIIDSVYKDHSLGGLLYALHLQLTGKKYLIVLDDAKPKETEEWFANLDSPITEKEKWGERLAFGLPKGHGGTVIVTSRDEKVAKMMVGEKNLFHLLPLSHPKSCSSIFNNHMKEGQKLENDTEEKEFLKKCAGLPLAATMMGKIKSEELEKAAKEAPEKAAKEPESPISSKDKQKNNTEELPTEPKPIQPDEAAKSSKDDKKIKSEEVPAGEKHIQQQENSIGSKDDEQIRSEEHPAEAEPRPNQEGAAHSEIHEEAVSGTN</sequence>
<dbReference type="PANTHER" id="PTHR36766:SF41">
    <property type="entry name" value="AAA+ ATPASE DOMAIN-CONTAINING PROTEIN"/>
    <property type="match status" value="1"/>
</dbReference>
<dbReference type="PRINTS" id="PR00364">
    <property type="entry name" value="DISEASERSIST"/>
</dbReference>
<dbReference type="Gene3D" id="3.40.50.300">
    <property type="entry name" value="P-loop containing nucleotide triphosphate hydrolases"/>
    <property type="match status" value="1"/>
</dbReference>
<protein>
    <recommendedName>
        <fullName evidence="3">NB-ARC domain-containing protein</fullName>
    </recommendedName>
</protein>
<evidence type="ECO:0000313" key="4">
    <source>
        <dbReference type="EMBL" id="KAK4557785.1"/>
    </source>
</evidence>
<dbReference type="GO" id="GO:0043531">
    <property type="term" value="F:ADP binding"/>
    <property type="evidence" value="ECO:0007669"/>
    <property type="project" value="InterPro"/>
</dbReference>
<evidence type="ECO:0000313" key="5">
    <source>
        <dbReference type="Proteomes" id="UP001324115"/>
    </source>
</evidence>
<dbReference type="PANTHER" id="PTHR36766">
    <property type="entry name" value="PLANT BROAD-SPECTRUM MILDEW RESISTANCE PROTEIN RPW8"/>
    <property type="match status" value="1"/>
</dbReference>
<dbReference type="InterPro" id="IPR027417">
    <property type="entry name" value="P-loop_NTPase"/>
</dbReference>
<proteinExistence type="predicted"/>
<feature type="compositionally biased region" description="Basic and acidic residues" evidence="2">
    <location>
        <begin position="341"/>
        <end position="379"/>
    </location>
</feature>
<dbReference type="Pfam" id="PF00931">
    <property type="entry name" value="NB-ARC"/>
    <property type="match status" value="1"/>
</dbReference>
<dbReference type="GO" id="GO:0006952">
    <property type="term" value="P:defense response"/>
    <property type="evidence" value="ECO:0007669"/>
    <property type="project" value="UniProtKB-KW"/>
</dbReference>